<accession>A0A7H9B8E5</accession>
<dbReference type="InterPro" id="IPR040442">
    <property type="entry name" value="Pyrv_kinase-like_dom_sf"/>
</dbReference>
<dbReference type="SUPFAM" id="SSF51621">
    <property type="entry name" value="Phosphoenolpyruvate/pyruvate domain"/>
    <property type="match status" value="1"/>
</dbReference>
<dbReference type="KEGG" id="zmk:HG535_0H02820"/>
<dbReference type="GO" id="GO:0005739">
    <property type="term" value="C:mitochondrion"/>
    <property type="evidence" value="ECO:0007669"/>
    <property type="project" value="TreeGrafter"/>
</dbReference>
<dbReference type="GeneID" id="59238758"/>
<keyword evidence="4 6" id="KW-0808">Transferase</keyword>
<dbReference type="Gene3D" id="3.20.20.60">
    <property type="entry name" value="Phosphoenolpyruvate-binding domains"/>
    <property type="match status" value="1"/>
</dbReference>
<evidence type="ECO:0000313" key="8">
    <source>
        <dbReference type="Proteomes" id="UP000509704"/>
    </source>
</evidence>
<comment type="function">
    <text evidence="6">Catalyzes the reversible reaction in which hydroxymethyl group from 5,10-methylenetetrahydrofolate is transferred onto alpha-ketoisovalerate to form ketopantoate.</text>
</comment>
<dbReference type="GO" id="GO:0003864">
    <property type="term" value="F:3-methyl-2-oxobutanoate hydroxymethyltransferase activity"/>
    <property type="evidence" value="ECO:0007669"/>
    <property type="project" value="UniProtKB-EC"/>
</dbReference>
<dbReference type="NCBIfam" id="NF001452">
    <property type="entry name" value="PRK00311.1"/>
    <property type="match status" value="1"/>
</dbReference>
<dbReference type="EMBL" id="CP058611">
    <property type="protein sequence ID" value="QLG74955.1"/>
    <property type="molecule type" value="Genomic_DNA"/>
</dbReference>
<dbReference type="PIRSF" id="PIRSF000388">
    <property type="entry name" value="Pantoate_hydroxy_MeTrfase"/>
    <property type="match status" value="1"/>
</dbReference>
<dbReference type="Pfam" id="PF02548">
    <property type="entry name" value="Pantoate_transf"/>
    <property type="match status" value="1"/>
</dbReference>
<evidence type="ECO:0000256" key="3">
    <source>
        <dbReference type="ARBA" id="ARBA00012618"/>
    </source>
</evidence>
<dbReference type="Proteomes" id="UP000509704">
    <property type="component" value="Chromosome 8"/>
</dbReference>
<dbReference type="CDD" id="cd06557">
    <property type="entry name" value="KPHMT-like"/>
    <property type="match status" value="1"/>
</dbReference>
<dbReference type="PANTHER" id="PTHR20881">
    <property type="entry name" value="3-METHYL-2-OXOBUTANOATE HYDROXYMETHYLTRANSFERASE"/>
    <property type="match status" value="1"/>
</dbReference>
<evidence type="ECO:0000256" key="6">
    <source>
        <dbReference type="RuleBase" id="RU362100"/>
    </source>
</evidence>
<dbReference type="InterPro" id="IPR015813">
    <property type="entry name" value="Pyrv/PenolPyrv_kinase-like_dom"/>
</dbReference>
<proteinExistence type="inferred from homology"/>
<dbReference type="InterPro" id="IPR003700">
    <property type="entry name" value="Pantoate_hydroxy_MeTrfase"/>
</dbReference>
<dbReference type="NCBIfam" id="TIGR00222">
    <property type="entry name" value="panB"/>
    <property type="match status" value="1"/>
</dbReference>
<dbReference type="AlphaFoldDB" id="A0A7H9B8E5"/>
<dbReference type="RefSeq" id="XP_037146680.1">
    <property type="nucleotide sequence ID" value="XM_037290785.1"/>
</dbReference>
<reference evidence="7 8" key="1">
    <citation type="submission" date="2020-07" db="EMBL/GenBank/DDBJ databases">
        <title>The yeast mating-type switching endonuclease HO is a domesticated member of an unorthodox homing genetic element family.</title>
        <authorList>
            <person name="Coughlan A.Y."/>
            <person name="Lombardi L."/>
            <person name="Braun-Galleani S."/>
            <person name="Martos A.R."/>
            <person name="Galeote V."/>
            <person name="Bigey F."/>
            <person name="Dequin S."/>
            <person name="Byrne K.P."/>
            <person name="Wolfe K.H."/>
        </authorList>
    </citation>
    <scope>NUCLEOTIDE SEQUENCE [LARGE SCALE GENOMIC DNA]</scope>
    <source>
        <strain evidence="7 8">NRRL Y-6702</strain>
    </source>
</reference>
<comment type="similarity">
    <text evidence="2 6">Belongs to the PanB family.</text>
</comment>
<dbReference type="EC" id="2.1.2.11" evidence="3 6"/>
<evidence type="ECO:0000256" key="2">
    <source>
        <dbReference type="ARBA" id="ARBA00008676"/>
    </source>
</evidence>
<comment type="pathway">
    <text evidence="1 6">Cofactor biosynthesis; (R)-pantothenate biosynthesis; (R)-pantoate from 3-methyl-2-oxobutanoate: step 1/2.</text>
</comment>
<name>A0A7H9B8E5_ZYGMR</name>
<organism evidence="7 8">
    <name type="scientific">Zygotorulaspora mrakii</name>
    <name type="common">Zygosaccharomyces mrakii</name>
    <dbReference type="NCBI Taxonomy" id="42260"/>
    <lineage>
        <taxon>Eukaryota</taxon>
        <taxon>Fungi</taxon>
        <taxon>Dikarya</taxon>
        <taxon>Ascomycota</taxon>
        <taxon>Saccharomycotina</taxon>
        <taxon>Saccharomycetes</taxon>
        <taxon>Saccharomycetales</taxon>
        <taxon>Saccharomycetaceae</taxon>
        <taxon>Zygotorulaspora</taxon>
    </lineage>
</organism>
<evidence type="ECO:0000256" key="1">
    <source>
        <dbReference type="ARBA" id="ARBA00005033"/>
    </source>
</evidence>
<dbReference type="FunFam" id="3.20.20.60:FF:000003">
    <property type="entry name" value="3-methyl-2-oxobutanoate hydroxymethyltransferase"/>
    <property type="match status" value="1"/>
</dbReference>
<dbReference type="PANTHER" id="PTHR20881:SF0">
    <property type="entry name" value="3-METHYL-2-OXOBUTANOATE HYDROXYMETHYLTRANSFERASE"/>
    <property type="match status" value="1"/>
</dbReference>
<dbReference type="GO" id="GO:0015940">
    <property type="term" value="P:pantothenate biosynthetic process"/>
    <property type="evidence" value="ECO:0007669"/>
    <property type="project" value="UniProtKB-UniPathway"/>
</dbReference>
<dbReference type="OrthoDB" id="425211at2759"/>
<comment type="catalytic activity">
    <reaction evidence="5 6">
        <text>(6R)-5,10-methylene-5,6,7,8-tetrahydrofolate + 3-methyl-2-oxobutanoate + H2O = 2-dehydropantoate + (6S)-5,6,7,8-tetrahydrofolate</text>
        <dbReference type="Rhea" id="RHEA:11824"/>
        <dbReference type="ChEBI" id="CHEBI:11561"/>
        <dbReference type="ChEBI" id="CHEBI:11851"/>
        <dbReference type="ChEBI" id="CHEBI:15377"/>
        <dbReference type="ChEBI" id="CHEBI:15636"/>
        <dbReference type="ChEBI" id="CHEBI:57453"/>
        <dbReference type="EC" id="2.1.2.11"/>
    </reaction>
</comment>
<keyword evidence="6" id="KW-0566">Pantothenate biosynthesis</keyword>
<dbReference type="GO" id="GO:0000287">
    <property type="term" value="F:magnesium ion binding"/>
    <property type="evidence" value="ECO:0007669"/>
    <property type="project" value="TreeGrafter"/>
</dbReference>
<evidence type="ECO:0000313" key="7">
    <source>
        <dbReference type="EMBL" id="QLG74955.1"/>
    </source>
</evidence>
<protein>
    <recommendedName>
        <fullName evidence="3 6">3-methyl-2-oxobutanoate hydroxymethyltransferase</fullName>
        <ecNumber evidence="3 6">2.1.2.11</ecNumber>
    </recommendedName>
</protein>
<keyword evidence="8" id="KW-1185">Reference proteome</keyword>
<evidence type="ECO:0000256" key="5">
    <source>
        <dbReference type="ARBA" id="ARBA00049172"/>
    </source>
</evidence>
<dbReference type="HAMAP" id="MF_00156">
    <property type="entry name" value="PanB"/>
    <property type="match status" value="1"/>
</dbReference>
<gene>
    <name evidence="7" type="ORF">HG535_0H02820</name>
</gene>
<evidence type="ECO:0000256" key="4">
    <source>
        <dbReference type="ARBA" id="ARBA00022679"/>
    </source>
</evidence>
<dbReference type="UniPathway" id="UPA00028">
    <property type="reaction ID" value="UER00003"/>
</dbReference>
<sequence>MLPRLRTCSYVLRHYAKHFYSSHSGAPRINTIHDIYDKYTKGIPLTMCTAYDYITANWVQKSNCDMILVGDSLAMTTLGYDSTTDLSLQEFNYHVKSVCRTSGPALIIADMPFGSFEASIETGISNAIDMMKLSHKVTSLKLEVGLHSRDGYTIKLIKQICSRGIPVVGHIGLTPQKIHSLGGYKVQGNKKIQDAKELLETALMLQEAGCWALVLECVPHKIAKYITSKMSIPTIGIGAGSGTSGQVLVVSDILGMKDGYVPKFVKQYAQSQDHSITALCKFNSEVEERSFPNDEVHAFKIKDEVWKSFIDSEAKS</sequence>